<dbReference type="CDD" id="cd16442">
    <property type="entry name" value="BPL"/>
    <property type="match status" value="1"/>
</dbReference>
<dbReference type="Gene3D" id="3.30.930.10">
    <property type="entry name" value="Bira Bifunctional Protein, Domain 2"/>
    <property type="match status" value="1"/>
</dbReference>
<organism evidence="9 10">
    <name type="scientific">Roseateles terrae</name>
    <dbReference type="NCBI Taxonomy" id="431060"/>
    <lineage>
        <taxon>Bacteria</taxon>
        <taxon>Pseudomonadati</taxon>
        <taxon>Pseudomonadota</taxon>
        <taxon>Betaproteobacteria</taxon>
        <taxon>Burkholderiales</taxon>
        <taxon>Sphaerotilaceae</taxon>
        <taxon>Roseateles</taxon>
    </lineage>
</organism>
<dbReference type="EC" id="6.3.4.15" evidence="5"/>
<dbReference type="NCBIfam" id="TIGR00121">
    <property type="entry name" value="birA_ligase"/>
    <property type="match status" value="1"/>
</dbReference>
<accession>A0ABR6GV46</accession>
<dbReference type="Gene3D" id="2.30.30.100">
    <property type="match status" value="1"/>
</dbReference>
<keyword evidence="1 9" id="KW-0436">Ligase</keyword>
<evidence type="ECO:0000256" key="1">
    <source>
        <dbReference type="ARBA" id="ARBA00022598"/>
    </source>
</evidence>
<dbReference type="InterPro" id="IPR045864">
    <property type="entry name" value="aa-tRNA-synth_II/BPL/LPL"/>
</dbReference>
<evidence type="ECO:0000256" key="4">
    <source>
        <dbReference type="ARBA" id="ARBA00023267"/>
    </source>
</evidence>
<dbReference type="InterPro" id="IPR008988">
    <property type="entry name" value="Transcriptional_repressor_C"/>
</dbReference>
<proteinExistence type="predicted"/>
<feature type="region of interest" description="Disordered" evidence="7">
    <location>
        <begin position="44"/>
        <end position="91"/>
    </location>
</feature>
<gene>
    <name evidence="9" type="ORF">FHS28_003391</name>
</gene>
<dbReference type="InterPro" id="IPR004408">
    <property type="entry name" value="Biotin_CoA_COase_ligase"/>
</dbReference>
<keyword evidence="10" id="KW-1185">Reference proteome</keyword>
<name>A0ABR6GV46_9BURK</name>
<evidence type="ECO:0000256" key="7">
    <source>
        <dbReference type="SAM" id="MobiDB-lite"/>
    </source>
</evidence>
<evidence type="ECO:0000256" key="6">
    <source>
        <dbReference type="ARBA" id="ARBA00047846"/>
    </source>
</evidence>
<comment type="caution">
    <text evidence="9">The sequence shown here is derived from an EMBL/GenBank/DDBJ whole genome shotgun (WGS) entry which is preliminary data.</text>
</comment>
<evidence type="ECO:0000256" key="3">
    <source>
        <dbReference type="ARBA" id="ARBA00022840"/>
    </source>
</evidence>
<evidence type="ECO:0000313" key="9">
    <source>
        <dbReference type="EMBL" id="MBB3195981.1"/>
    </source>
</evidence>
<keyword evidence="4" id="KW-0092">Biotin</keyword>
<dbReference type="Pfam" id="PF02237">
    <property type="entry name" value="BPL_C"/>
    <property type="match status" value="1"/>
</dbReference>
<dbReference type="PROSITE" id="PS51733">
    <property type="entry name" value="BPL_LPL_CATALYTIC"/>
    <property type="match status" value="1"/>
</dbReference>
<dbReference type="InterPro" id="IPR003142">
    <property type="entry name" value="BPL_C"/>
</dbReference>
<dbReference type="Proteomes" id="UP000574369">
    <property type="component" value="Unassembled WGS sequence"/>
</dbReference>
<feature type="compositionally biased region" description="Basic and acidic residues" evidence="7">
    <location>
        <begin position="57"/>
        <end position="69"/>
    </location>
</feature>
<evidence type="ECO:0000313" key="10">
    <source>
        <dbReference type="Proteomes" id="UP000574369"/>
    </source>
</evidence>
<sequence>MQEHQQWGVEALWQDLEPLLPGLSIEVLARVESTNAMLVDRVRRENAAPASQPGDARTADARGDGRQEGRAVAGSETRAFSRPGDSRPYGRRQHDLHPCLLVAEHQTHGRGRQGRAWHSTAGASLTFSILLPLEVSDWSGLSLVVGTAIAEALDPDGQRLQLKWPNDLWLDQRKLGGILIETVPAGSSRMAVIGVGLNVSDRARVADSQLSTGFACLQELLPEVTPPQALARLAPALLKALAGFPVDGFGAWRERFARRDLLLGQSVTAGVLEGTAMGVSERGELLVQTPAGMQPVTGGEVSVRLGGGAAPALKG</sequence>
<evidence type="ECO:0000256" key="5">
    <source>
        <dbReference type="ARBA" id="ARBA00024227"/>
    </source>
</evidence>
<keyword evidence="2" id="KW-0547">Nucleotide-binding</keyword>
<dbReference type="PANTHER" id="PTHR12835">
    <property type="entry name" value="BIOTIN PROTEIN LIGASE"/>
    <property type="match status" value="1"/>
</dbReference>
<feature type="domain" description="BPL/LPL catalytic" evidence="8">
    <location>
        <begin position="72"/>
        <end position="245"/>
    </location>
</feature>
<evidence type="ECO:0000259" key="8">
    <source>
        <dbReference type="PROSITE" id="PS51733"/>
    </source>
</evidence>
<dbReference type="InterPro" id="IPR004143">
    <property type="entry name" value="BPL_LPL_catalytic"/>
</dbReference>
<dbReference type="SUPFAM" id="SSF50037">
    <property type="entry name" value="C-terminal domain of transcriptional repressors"/>
    <property type="match status" value="1"/>
</dbReference>
<comment type="catalytic activity">
    <reaction evidence="6">
        <text>biotin + L-lysyl-[protein] + ATP = N(6)-biotinyl-L-lysyl-[protein] + AMP + diphosphate + H(+)</text>
        <dbReference type="Rhea" id="RHEA:11756"/>
        <dbReference type="Rhea" id="RHEA-COMP:9752"/>
        <dbReference type="Rhea" id="RHEA-COMP:10505"/>
        <dbReference type="ChEBI" id="CHEBI:15378"/>
        <dbReference type="ChEBI" id="CHEBI:29969"/>
        <dbReference type="ChEBI" id="CHEBI:30616"/>
        <dbReference type="ChEBI" id="CHEBI:33019"/>
        <dbReference type="ChEBI" id="CHEBI:57586"/>
        <dbReference type="ChEBI" id="CHEBI:83144"/>
        <dbReference type="ChEBI" id="CHEBI:456215"/>
        <dbReference type="EC" id="6.3.4.15"/>
    </reaction>
</comment>
<dbReference type="SUPFAM" id="SSF55681">
    <property type="entry name" value="Class II aaRS and biotin synthetases"/>
    <property type="match status" value="1"/>
</dbReference>
<dbReference type="EMBL" id="JACHXO010000006">
    <property type="protein sequence ID" value="MBB3195981.1"/>
    <property type="molecule type" value="Genomic_DNA"/>
</dbReference>
<protein>
    <recommendedName>
        <fullName evidence="5">biotin--[biotin carboxyl-carrier protein] ligase</fullName>
        <ecNumber evidence="5">6.3.4.15</ecNumber>
    </recommendedName>
</protein>
<reference evidence="9 10" key="1">
    <citation type="submission" date="2020-08" db="EMBL/GenBank/DDBJ databases">
        <title>Genomic Encyclopedia of Type Strains, Phase III (KMG-III): the genomes of soil and plant-associated and newly described type strains.</title>
        <authorList>
            <person name="Whitman W."/>
        </authorList>
    </citation>
    <scope>NUCLEOTIDE SEQUENCE [LARGE SCALE GENOMIC DNA]</scope>
    <source>
        <strain evidence="9 10">CECT 7247</strain>
    </source>
</reference>
<keyword evidence="3" id="KW-0067">ATP-binding</keyword>
<dbReference type="PANTHER" id="PTHR12835:SF5">
    <property type="entry name" value="BIOTIN--PROTEIN LIGASE"/>
    <property type="match status" value="1"/>
</dbReference>
<dbReference type="RefSeq" id="WP_088453410.1">
    <property type="nucleotide sequence ID" value="NZ_JACHXO010000006.1"/>
</dbReference>
<evidence type="ECO:0000256" key="2">
    <source>
        <dbReference type="ARBA" id="ARBA00022741"/>
    </source>
</evidence>
<dbReference type="Pfam" id="PF03099">
    <property type="entry name" value="BPL_LplA_LipB"/>
    <property type="match status" value="1"/>
</dbReference>
<dbReference type="GO" id="GO:0004077">
    <property type="term" value="F:biotin--[biotin carboxyl-carrier protein] ligase activity"/>
    <property type="evidence" value="ECO:0007669"/>
    <property type="project" value="UniProtKB-EC"/>
</dbReference>